<name>A0A917H1F3_9BACI</name>
<evidence type="ECO:0000259" key="1">
    <source>
        <dbReference type="PROSITE" id="PS50943"/>
    </source>
</evidence>
<dbReference type="Gene3D" id="1.10.260.40">
    <property type="entry name" value="lambda repressor-like DNA-binding domains"/>
    <property type="match status" value="1"/>
</dbReference>
<sequence>MGMTLKQARHLTDLSQEKLADLLGVHRHTYMKWERNPDEMTIGEAKHFSKVTGIPIDDINFFDIHSTLSRSMRGVANES</sequence>
<gene>
    <name evidence="2" type="ORF">GCM10011398_05030</name>
</gene>
<dbReference type="SUPFAM" id="SSF47413">
    <property type="entry name" value="lambda repressor-like DNA-binding domains"/>
    <property type="match status" value="1"/>
</dbReference>
<dbReference type="AlphaFoldDB" id="A0A917H1F3"/>
<protein>
    <recommendedName>
        <fullName evidence="1">HTH cro/C1-type domain-containing protein</fullName>
    </recommendedName>
</protein>
<organism evidence="2 3">
    <name type="scientific">Virgibacillus oceani</name>
    <dbReference type="NCBI Taxonomy" id="1479511"/>
    <lineage>
        <taxon>Bacteria</taxon>
        <taxon>Bacillati</taxon>
        <taxon>Bacillota</taxon>
        <taxon>Bacilli</taxon>
        <taxon>Bacillales</taxon>
        <taxon>Bacillaceae</taxon>
        <taxon>Virgibacillus</taxon>
    </lineage>
</organism>
<dbReference type="RefSeq" id="WP_188453757.1">
    <property type="nucleotide sequence ID" value="NZ_BMFR01000001.1"/>
</dbReference>
<dbReference type="SMART" id="SM00530">
    <property type="entry name" value="HTH_XRE"/>
    <property type="match status" value="1"/>
</dbReference>
<dbReference type="GO" id="GO:0003677">
    <property type="term" value="F:DNA binding"/>
    <property type="evidence" value="ECO:0007669"/>
    <property type="project" value="InterPro"/>
</dbReference>
<reference evidence="2" key="1">
    <citation type="journal article" date="2014" name="Int. J. Syst. Evol. Microbiol.">
        <title>Complete genome sequence of Corynebacterium casei LMG S-19264T (=DSM 44701T), isolated from a smear-ripened cheese.</title>
        <authorList>
            <consortium name="US DOE Joint Genome Institute (JGI-PGF)"/>
            <person name="Walter F."/>
            <person name="Albersmeier A."/>
            <person name="Kalinowski J."/>
            <person name="Ruckert C."/>
        </authorList>
    </citation>
    <scope>NUCLEOTIDE SEQUENCE</scope>
    <source>
        <strain evidence="2">CGMCC 1.12754</strain>
    </source>
</reference>
<dbReference type="Proteomes" id="UP000622860">
    <property type="component" value="Unassembled WGS sequence"/>
</dbReference>
<reference evidence="2" key="2">
    <citation type="submission" date="2020-09" db="EMBL/GenBank/DDBJ databases">
        <authorList>
            <person name="Sun Q."/>
            <person name="Zhou Y."/>
        </authorList>
    </citation>
    <scope>NUCLEOTIDE SEQUENCE</scope>
    <source>
        <strain evidence="2">CGMCC 1.12754</strain>
    </source>
</reference>
<evidence type="ECO:0000313" key="3">
    <source>
        <dbReference type="Proteomes" id="UP000622860"/>
    </source>
</evidence>
<proteinExistence type="predicted"/>
<dbReference type="Pfam" id="PF01381">
    <property type="entry name" value="HTH_3"/>
    <property type="match status" value="1"/>
</dbReference>
<keyword evidence="3" id="KW-1185">Reference proteome</keyword>
<dbReference type="PROSITE" id="PS50943">
    <property type="entry name" value="HTH_CROC1"/>
    <property type="match status" value="1"/>
</dbReference>
<comment type="caution">
    <text evidence="2">The sequence shown here is derived from an EMBL/GenBank/DDBJ whole genome shotgun (WGS) entry which is preliminary data.</text>
</comment>
<dbReference type="InterPro" id="IPR010982">
    <property type="entry name" value="Lambda_DNA-bd_dom_sf"/>
</dbReference>
<feature type="domain" description="HTH cro/C1-type" evidence="1">
    <location>
        <begin position="5"/>
        <end position="59"/>
    </location>
</feature>
<dbReference type="EMBL" id="BMFR01000001">
    <property type="protein sequence ID" value="GGG64443.1"/>
    <property type="molecule type" value="Genomic_DNA"/>
</dbReference>
<dbReference type="InterPro" id="IPR001387">
    <property type="entry name" value="Cro/C1-type_HTH"/>
</dbReference>
<accession>A0A917H1F3</accession>
<dbReference type="CDD" id="cd00093">
    <property type="entry name" value="HTH_XRE"/>
    <property type="match status" value="1"/>
</dbReference>
<evidence type="ECO:0000313" key="2">
    <source>
        <dbReference type="EMBL" id="GGG64443.1"/>
    </source>
</evidence>